<organism evidence="2 3">
    <name type="scientific">Bacillus thuringiensis</name>
    <dbReference type="NCBI Taxonomy" id="1428"/>
    <lineage>
        <taxon>Bacteria</taxon>
        <taxon>Bacillati</taxon>
        <taxon>Bacillota</taxon>
        <taxon>Bacilli</taxon>
        <taxon>Bacillales</taxon>
        <taxon>Bacillaceae</taxon>
        <taxon>Bacillus</taxon>
        <taxon>Bacillus cereus group</taxon>
    </lineage>
</organism>
<gene>
    <name evidence="2" type="ORF">COJ15_31230</name>
</gene>
<dbReference type="InterPro" id="IPR003607">
    <property type="entry name" value="HD/PDEase_dom"/>
</dbReference>
<evidence type="ECO:0000259" key="1">
    <source>
        <dbReference type="PROSITE" id="PS51832"/>
    </source>
</evidence>
<dbReference type="CDD" id="cd00077">
    <property type="entry name" value="HDc"/>
    <property type="match status" value="1"/>
</dbReference>
<proteinExistence type="predicted"/>
<dbReference type="InterPro" id="IPR052020">
    <property type="entry name" value="Cyclic_di-GMP/3'3'-cGAMP_PDE"/>
</dbReference>
<dbReference type="AlphaFoldDB" id="A0A9X6WHD0"/>
<dbReference type="SUPFAM" id="SSF109604">
    <property type="entry name" value="HD-domain/PDEase-like"/>
    <property type="match status" value="1"/>
</dbReference>
<dbReference type="EMBL" id="NUVX01000075">
    <property type="protein sequence ID" value="PFJ30280.1"/>
    <property type="molecule type" value="Genomic_DNA"/>
</dbReference>
<dbReference type="Gene3D" id="1.10.3210.10">
    <property type="entry name" value="Hypothetical protein af1432"/>
    <property type="match status" value="1"/>
</dbReference>
<protein>
    <recommendedName>
        <fullName evidence="1">HD-GYP domain-containing protein</fullName>
    </recommendedName>
</protein>
<evidence type="ECO:0000313" key="3">
    <source>
        <dbReference type="Proteomes" id="UP000224003"/>
    </source>
</evidence>
<name>A0A9X6WHD0_BACTU</name>
<dbReference type="Pfam" id="PF13487">
    <property type="entry name" value="HD_5"/>
    <property type="match status" value="1"/>
</dbReference>
<sequence length="254" mass="29647">MCKNLNDKKQFILKEVEKLLQYSINENHLETIRNHRDVISLLMKHSFESFVFSVRTGEFNYAIARELGFDKNTADKYFLSGLYHDVGKLGMSKFMIDYPARYTEEMREEMKKHTGGGSLLLEKTNADIFLIETARYHHCNYDGSGYLESIKKEEIPFHARLTRVSDSADAYLSSRSYKPGYSVSGLYDDLQQFSETWYDPNILKALKNVHDKIIAQSLKSPESMTQDEYMYFMKKIYGVDETVEQHLFDVIRNA</sequence>
<dbReference type="Proteomes" id="UP000224003">
    <property type="component" value="Unassembled WGS sequence"/>
</dbReference>
<comment type="caution">
    <text evidence="2">The sequence shown here is derived from an EMBL/GenBank/DDBJ whole genome shotgun (WGS) entry which is preliminary data.</text>
</comment>
<feature type="domain" description="HD-GYP" evidence="1">
    <location>
        <begin position="27"/>
        <end position="222"/>
    </location>
</feature>
<dbReference type="PROSITE" id="PS51832">
    <property type="entry name" value="HD_GYP"/>
    <property type="match status" value="1"/>
</dbReference>
<dbReference type="PANTHER" id="PTHR45228">
    <property type="entry name" value="CYCLIC DI-GMP PHOSPHODIESTERASE TM_0186-RELATED"/>
    <property type="match status" value="1"/>
</dbReference>
<evidence type="ECO:0000313" key="2">
    <source>
        <dbReference type="EMBL" id="PFJ30280.1"/>
    </source>
</evidence>
<accession>A0A9X6WHD0</accession>
<dbReference type="InterPro" id="IPR037522">
    <property type="entry name" value="HD_GYP_dom"/>
</dbReference>
<reference evidence="2 3" key="1">
    <citation type="submission" date="2017-09" db="EMBL/GenBank/DDBJ databases">
        <title>Large-scale bioinformatics analysis of Bacillus genomes uncovers conserved roles of natural products in bacterial physiology.</title>
        <authorList>
            <consortium name="Agbiome Team Llc"/>
            <person name="Bleich R.M."/>
            <person name="Grubbs K.J."/>
            <person name="Santa Maria K.C."/>
            <person name="Allen S.E."/>
            <person name="Farag S."/>
            <person name="Shank E.A."/>
            <person name="Bowers A."/>
        </authorList>
    </citation>
    <scope>NUCLEOTIDE SEQUENCE [LARGE SCALE GENOMIC DNA]</scope>
    <source>
        <strain evidence="2 3">AFS085496</strain>
    </source>
</reference>